<evidence type="ECO:0000313" key="1">
    <source>
        <dbReference type="EnsemblMetazoa" id="CJA32017.1"/>
    </source>
</evidence>
<organism evidence="1 2">
    <name type="scientific">Caenorhabditis japonica</name>
    <dbReference type="NCBI Taxonomy" id="281687"/>
    <lineage>
        <taxon>Eukaryota</taxon>
        <taxon>Metazoa</taxon>
        <taxon>Ecdysozoa</taxon>
        <taxon>Nematoda</taxon>
        <taxon>Chromadorea</taxon>
        <taxon>Rhabditida</taxon>
        <taxon>Rhabditina</taxon>
        <taxon>Rhabditomorpha</taxon>
        <taxon>Rhabditoidea</taxon>
        <taxon>Rhabditidae</taxon>
        <taxon>Peloderinae</taxon>
        <taxon>Caenorhabditis</taxon>
    </lineage>
</organism>
<name>A0A8R1EC71_CAEJA</name>
<accession>A0A8R1EC71</accession>
<keyword evidence="2" id="KW-1185">Reference proteome</keyword>
<dbReference type="EnsemblMetazoa" id="CJA32017.1">
    <property type="protein sequence ID" value="CJA32017.1"/>
    <property type="gene ID" value="WBGene00207864"/>
</dbReference>
<dbReference type="Proteomes" id="UP000005237">
    <property type="component" value="Unassembled WGS sequence"/>
</dbReference>
<evidence type="ECO:0000313" key="2">
    <source>
        <dbReference type="Proteomes" id="UP000005237"/>
    </source>
</evidence>
<reference evidence="1" key="2">
    <citation type="submission" date="2022-06" db="UniProtKB">
        <authorList>
            <consortium name="EnsemblMetazoa"/>
        </authorList>
    </citation>
    <scope>IDENTIFICATION</scope>
    <source>
        <strain evidence="1">DF5081</strain>
    </source>
</reference>
<reference evidence="2" key="1">
    <citation type="submission" date="2010-08" db="EMBL/GenBank/DDBJ databases">
        <authorList>
            <consortium name="Caenorhabditis japonica Sequencing Consortium"/>
            <person name="Wilson R.K."/>
        </authorList>
    </citation>
    <scope>NUCLEOTIDE SEQUENCE [LARGE SCALE GENOMIC DNA]</scope>
    <source>
        <strain evidence="2">DF5081</strain>
    </source>
</reference>
<dbReference type="AlphaFoldDB" id="A0A8R1EC71"/>
<proteinExistence type="predicted"/>
<sequence>MSTVLRKHLLHSACCLLGSSSSSMPVILHASLSAILYCGSSSTVRATMPATVSAAMQPESDNPT</sequence>
<protein>
    <submittedName>
        <fullName evidence="1">Uncharacterized protein</fullName>
    </submittedName>
</protein>